<evidence type="ECO:0000313" key="1">
    <source>
        <dbReference type="EMBL" id="MBC2311825.1"/>
    </source>
</evidence>
<reference evidence="1 2" key="1">
    <citation type="submission" date="2020-03" db="EMBL/GenBank/DDBJ databases">
        <title>Soil Listeria distribution.</title>
        <authorList>
            <person name="Liao J."/>
            <person name="Wiedmann M."/>
        </authorList>
    </citation>
    <scope>NUCLEOTIDE SEQUENCE [LARGE SCALE GENOMIC DNA]</scope>
    <source>
        <strain evidence="1 2">FSL L7-0039</strain>
    </source>
</reference>
<accession>A0A7X0ZXM0</accession>
<proteinExistence type="predicted"/>
<evidence type="ECO:0000313" key="2">
    <source>
        <dbReference type="Proteomes" id="UP000565628"/>
    </source>
</evidence>
<gene>
    <name evidence="1" type="ORF">HCJ81_13095</name>
</gene>
<organism evidence="1 2">
    <name type="scientific">Listeria booriae</name>
    <dbReference type="NCBI Taxonomy" id="1552123"/>
    <lineage>
        <taxon>Bacteria</taxon>
        <taxon>Bacillati</taxon>
        <taxon>Bacillota</taxon>
        <taxon>Bacilli</taxon>
        <taxon>Bacillales</taxon>
        <taxon>Listeriaceae</taxon>
        <taxon>Listeria</taxon>
    </lineage>
</organism>
<sequence length="27" mass="3076">MVLVENGVHRDFAHIGGQSNVNRRNKQ</sequence>
<dbReference type="EMBL" id="JAASWV010000019">
    <property type="protein sequence ID" value="MBC2311825.1"/>
    <property type="molecule type" value="Genomic_DNA"/>
</dbReference>
<protein>
    <submittedName>
        <fullName evidence="1">Uncharacterized protein</fullName>
    </submittedName>
</protein>
<comment type="caution">
    <text evidence="1">The sequence shown here is derived from an EMBL/GenBank/DDBJ whole genome shotgun (WGS) entry which is preliminary data.</text>
</comment>
<dbReference type="AlphaFoldDB" id="A0A7X0ZXM0"/>
<name>A0A7X0ZXM0_9LIST</name>
<dbReference type="Proteomes" id="UP000565628">
    <property type="component" value="Unassembled WGS sequence"/>
</dbReference>